<gene>
    <name evidence="1" type="ORF">V6N11_064850</name>
</gene>
<protein>
    <submittedName>
        <fullName evidence="1">Uncharacterized protein</fullName>
    </submittedName>
</protein>
<reference evidence="1 2" key="1">
    <citation type="journal article" date="2024" name="G3 (Bethesda)">
        <title>Genome assembly of Hibiscus sabdariffa L. provides insights into metabolisms of medicinal natural products.</title>
        <authorList>
            <person name="Kim T."/>
        </authorList>
    </citation>
    <scope>NUCLEOTIDE SEQUENCE [LARGE SCALE GENOMIC DNA]</scope>
    <source>
        <strain evidence="1">TK-2024</strain>
        <tissue evidence="1">Old leaves</tissue>
    </source>
</reference>
<accession>A0ABR2SII1</accession>
<proteinExistence type="predicted"/>
<evidence type="ECO:0000313" key="1">
    <source>
        <dbReference type="EMBL" id="KAK9024947.1"/>
    </source>
</evidence>
<dbReference type="EMBL" id="JBBPBN010000014">
    <property type="protein sequence ID" value="KAK9024947.1"/>
    <property type="molecule type" value="Genomic_DNA"/>
</dbReference>
<evidence type="ECO:0000313" key="2">
    <source>
        <dbReference type="Proteomes" id="UP001396334"/>
    </source>
</evidence>
<name>A0ABR2SII1_9ROSI</name>
<keyword evidence="2" id="KW-1185">Reference proteome</keyword>
<dbReference type="Proteomes" id="UP001396334">
    <property type="component" value="Unassembled WGS sequence"/>
</dbReference>
<sequence length="108" mass="12134">MKLQKISGAHHHSSILPRITIAASFLHPINPAYLHRTSIIFFIIKPQFPPQLSPPLPITSLQQQPHYSNQPPFEPSSLPETTITTTSFTISISLQPNHLHTFLTVIHT</sequence>
<comment type="caution">
    <text evidence="1">The sequence shown here is derived from an EMBL/GenBank/DDBJ whole genome shotgun (WGS) entry which is preliminary data.</text>
</comment>
<organism evidence="1 2">
    <name type="scientific">Hibiscus sabdariffa</name>
    <name type="common">roselle</name>
    <dbReference type="NCBI Taxonomy" id="183260"/>
    <lineage>
        <taxon>Eukaryota</taxon>
        <taxon>Viridiplantae</taxon>
        <taxon>Streptophyta</taxon>
        <taxon>Embryophyta</taxon>
        <taxon>Tracheophyta</taxon>
        <taxon>Spermatophyta</taxon>
        <taxon>Magnoliopsida</taxon>
        <taxon>eudicotyledons</taxon>
        <taxon>Gunneridae</taxon>
        <taxon>Pentapetalae</taxon>
        <taxon>rosids</taxon>
        <taxon>malvids</taxon>
        <taxon>Malvales</taxon>
        <taxon>Malvaceae</taxon>
        <taxon>Malvoideae</taxon>
        <taxon>Hibiscus</taxon>
    </lineage>
</organism>